<dbReference type="EMBL" id="RBCJ01000002">
    <property type="protein sequence ID" value="RKN81659.1"/>
    <property type="molecule type" value="Genomic_DNA"/>
</dbReference>
<dbReference type="InterPro" id="IPR050789">
    <property type="entry name" value="Diverse_Enzym_Activities"/>
</dbReference>
<dbReference type="SUPFAM" id="SSF56601">
    <property type="entry name" value="beta-lactamase/transpeptidase-like"/>
    <property type="match status" value="1"/>
</dbReference>
<proteinExistence type="predicted"/>
<dbReference type="Gene3D" id="3.40.710.10">
    <property type="entry name" value="DD-peptidase/beta-lactamase superfamily"/>
    <property type="match status" value="1"/>
</dbReference>
<feature type="domain" description="Beta-lactamase-related" evidence="1">
    <location>
        <begin position="82"/>
        <end position="395"/>
    </location>
</feature>
<evidence type="ECO:0000313" key="2">
    <source>
        <dbReference type="EMBL" id="RKN81659.1"/>
    </source>
</evidence>
<evidence type="ECO:0000259" key="1">
    <source>
        <dbReference type="Pfam" id="PF00144"/>
    </source>
</evidence>
<dbReference type="PANTHER" id="PTHR43283:SF7">
    <property type="entry name" value="BETA-LACTAMASE-RELATED DOMAIN-CONTAINING PROTEIN"/>
    <property type="match status" value="1"/>
</dbReference>
<organism evidence="2 3">
    <name type="scientific">Ulvibacterium marinum</name>
    <dbReference type="NCBI Taxonomy" id="2419782"/>
    <lineage>
        <taxon>Bacteria</taxon>
        <taxon>Pseudomonadati</taxon>
        <taxon>Bacteroidota</taxon>
        <taxon>Flavobacteriia</taxon>
        <taxon>Flavobacteriales</taxon>
        <taxon>Flavobacteriaceae</taxon>
        <taxon>Ulvibacterium</taxon>
    </lineage>
</organism>
<reference evidence="2 3" key="1">
    <citation type="submission" date="2018-10" db="EMBL/GenBank/DDBJ databases">
        <title>Ulvibacterium marinum gen. nov., sp. nov., a novel marine bacterium of the family Flavobacteriaceae, isolated from a culture of the green alga Ulva prolifera.</title>
        <authorList>
            <person name="Zhang Z."/>
        </authorList>
    </citation>
    <scope>NUCLEOTIDE SEQUENCE [LARGE SCALE GENOMIC DNA]</scope>
    <source>
        <strain evidence="2 3">CCMM003</strain>
    </source>
</reference>
<dbReference type="Pfam" id="PF00144">
    <property type="entry name" value="Beta-lactamase"/>
    <property type="match status" value="1"/>
</dbReference>
<evidence type="ECO:0000313" key="3">
    <source>
        <dbReference type="Proteomes" id="UP000276603"/>
    </source>
</evidence>
<keyword evidence="3" id="KW-1185">Reference proteome</keyword>
<protein>
    <submittedName>
        <fullName evidence="2">DUF4185 domain-containing protein</fullName>
    </submittedName>
</protein>
<dbReference type="AlphaFoldDB" id="A0A3B0CBX6"/>
<gene>
    <name evidence="2" type="ORF">D7Z94_12205</name>
</gene>
<dbReference type="InterPro" id="IPR012338">
    <property type="entry name" value="Beta-lactam/transpept-like"/>
</dbReference>
<dbReference type="RefSeq" id="WP_120711812.1">
    <property type="nucleotide sequence ID" value="NZ_RBCJ01000002.1"/>
</dbReference>
<sequence>MKFPFMEPDKNQYKSLKPRMFITWRNVITMLLCTFWCQAKVAAQHVPDFQWKYASPENHGMSAKKLDSTLNILAERNTKKLLIVKNDKIVYEWFSPGFEDSKKRHYTASLAKALVSGMSLLAAIDDDYIYLDEPACNFVPVWKTDKVKSKITIRQLADHTSGILDAQATEKESRYLKDNGLHHHFDLPGWRGSFWKQDNNPFVMARDSAPVVHEPGTAYRYSNPGIAMLNYVVTASLTNSKWKNIREYLEKRVFEPIGIDKKEYSIGYGRVFGESDLQLVSGWGGGSFTARAVARIGRLMLHKGNWQGRQIIDSSLVEKVIRYSGTALPHPAPKDSILRGYYRTDTNSQPITTPGWYSNQDGVWANVPRDAFSGAGAGGQHLMVIPSLNMLIVRMGGDLNKASETDGFWLAAEKYIFNPIMDAILEAPYPKSDLTVEFAPKETIVRMAEGGDNWPSTWADDGHMYTAYGDGNGFLPKTDIKLSLGLARVEGNPPLLKGYNTRSRSGESVGQGRAGTKASGILMVDGVLYMLVRNTQNSKLMWSADYGNTWQEANWKFDESFGCPTFLNYGKNYQGAIDDYVYIYSHDEDSAYNHADHQVLARVKKNHIKDWSSYEYFTGYDNVKNPTWSEDIRKRKSVFTNPGKSYRSGITYNEGLKKFLWCQPVRLSSPNGGYTDVRFKGGLGIFESDNPWGPWKTVFYTRQWDVGPGETVSIPSKWISEDGRTGYLLFSGDDSFSVRKFTIDQ</sequence>
<comment type="caution">
    <text evidence="2">The sequence shown here is derived from an EMBL/GenBank/DDBJ whole genome shotgun (WGS) entry which is preliminary data.</text>
</comment>
<accession>A0A3B0CBX6</accession>
<dbReference type="Proteomes" id="UP000276603">
    <property type="component" value="Unassembled WGS sequence"/>
</dbReference>
<dbReference type="PANTHER" id="PTHR43283">
    <property type="entry name" value="BETA-LACTAMASE-RELATED"/>
    <property type="match status" value="1"/>
</dbReference>
<dbReference type="InterPro" id="IPR001466">
    <property type="entry name" value="Beta-lactam-related"/>
</dbReference>
<name>A0A3B0CBX6_9FLAO</name>